<evidence type="ECO:0000256" key="3">
    <source>
        <dbReference type="ARBA" id="ARBA00022448"/>
    </source>
</evidence>
<evidence type="ECO:0000256" key="2">
    <source>
        <dbReference type="ARBA" id="ARBA00009150"/>
    </source>
</evidence>
<dbReference type="GO" id="GO:0015031">
    <property type="term" value="P:protein transport"/>
    <property type="evidence" value="ECO:0007669"/>
    <property type="project" value="UniProtKB-KW"/>
</dbReference>
<dbReference type="GO" id="GO:0005829">
    <property type="term" value="C:cytosol"/>
    <property type="evidence" value="ECO:0007669"/>
    <property type="project" value="GOC"/>
</dbReference>
<dbReference type="InterPro" id="IPR012501">
    <property type="entry name" value="Vps54_C"/>
</dbReference>
<gene>
    <name evidence="11" type="ORF">LEL_07519</name>
</gene>
<dbReference type="EMBL" id="AZHF01000005">
    <property type="protein sequence ID" value="OAA75531.1"/>
    <property type="molecule type" value="Genomic_DNA"/>
</dbReference>
<evidence type="ECO:0000259" key="10">
    <source>
        <dbReference type="Pfam" id="PF20651"/>
    </source>
</evidence>
<dbReference type="InterPro" id="IPR048359">
    <property type="entry name" value="EXOC6_Sec15_N"/>
</dbReference>
<name>A0A168FRF7_CORDF</name>
<dbReference type="AlphaFoldDB" id="A0A168FRF7"/>
<proteinExistence type="inferred from homology"/>
<evidence type="ECO:0000256" key="8">
    <source>
        <dbReference type="SAM" id="MobiDB-lite"/>
    </source>
</evidence>
<dbReference type="PANTHER" id="PTHR12965">
    <property type="entry name" value="VACUOLAR PROTEIN SORTING 54"/>
    <property type="match status" value="1"/>
</dbReference>
<keyword evidence="12" id="KW-1185">Reference proteome</keyword>
<dbReference type="GO" id="GO:0042147">
    <property type="term" value="P:retrograde transport, endosome to Golgi"/>
    <property type="evidence" value="ECO:0007669"/>
    <property type="project" value="InterPro"/>
</dbReference>
<dbReference type="STRING" id="1081108.A0A168FRF7"/>
<feature type="domain" description="Exocyst complex component EXOC6/Sec15 N-terminal" evidence="10">
    <location>
        <begin position="274"/>
        <end position="448"/>
    </location>
</feature>
<evidence type="ECO:0000256" key="5">
    <source>
        <dbReference type="ARBA" id="ARBA00023034"/>
    </source>
</evidence>
<feature type="region of interest" description="Disordered" evidence="8">
    <location>
        <begin position="84"/>
        <end position="110"/>
    </location>
</feature>
<evidence type="ECO:0000256" key="1">
    <source>
        <dbReference type="ARBA" id="ARBA00004601"/>
    </source>
</evidence>
<comment type="subcellular location">
    <subcellularLocation>
        <location evidence="1">Golgi apparatus</location>
        <location evidence="1">trans-Golgi network</location>
    </subcellularLocation>
</comment>
<keyword evidence="5" id="KW-0333">Golgi apparatus</keyword>
<dbReference type="PANTHER" id="PTHR12965:SF0">
    <property type="entry name" value="VACUOLAR PROTEIN SORTING-ASSOCIATED PROTEIN 54"/>
    <property type="match status" value="1"/>
</dbReference>
<feature type="region of interest" description="Disordered" evidence="8">
    <location>
        <begin position="142"/>
        <end position="213"/>
    </location>
</feature>
<dbReference type="GO" id="GO:0000938">
    <property type="term" value="C:GARP complex"/>
    <property type="evidence" value="ECO:0007669"/>
    <property type="project" value="InterPro"/>
</dbReference>
<evidence type="ECO:0000313" key="11">
    <source>
        <dbReference type="EMBL" id="OAA75531.1"/>
    </source>
</evidence>
<feature type="coiled-coil region" evidence="7">
    <location>
        <begin position="299"/>
        <end position="357"/>
    </location>
</feature>
<dbReference type="GO" id="GO:0006896">
    <property type="term" value="P:Golgi to vacuole transport"/>
    <property type="evidence" value="ECO:0007669"/>
    <property type="project" value="TreeGrafter"/>
</dbReference>
<dbReference type="Proteomes" id="UP000076881">
    <property type="component" value="Unassembled WGS sequence"/>
</dbReference>
<dbReference type="OrthoDB" id="10259024at2759"/>
<evidence type="ECO:0000313" key="12">
    <source>
        <dbReference type="Proteomes" id="UP000076881"/>
    </source>
</evidence>
<dbReference type="Pfam" id="PF07928">
    <property type="entry name" value="Vps54"/>
    <property type="match status" value="1"/>
</dbReference>
<feature type="region of interest" description="Disordered" evidence="8">
    <location>
        <begin position="1058"/>
        <end position="1134"/>
    </location>
</feature>
<feature type="compositionally biased region" description="Basic and acidic residues" evidence="8">
    <location>
        <begin position="1116"/>
        <end position="1134"/>
    </location>
</feature>
<evidence type="ECO:0000259" key="9">
    <source>
        <dbReference type="Pfam" id="PF07928"/>
    </source>
</evidence>
<reference evidence="11 12" key="1">
    <citation type="journal article" date="2016" name="Genome Biol. Evol.">
        <title>Divergent and convergent evolution of fungal pathogenicity.</title>
        <authorList>
            <person name="Shang Y."/>
            <person name="Xiao G."/>
            <person name="Zheng P."/>
            <person name="Cen K."/>
            <person name="Zhan S."/>
            <person name="Wang C."/>
        </authorList>
    </citation>
    <scope>NUCLEOTIDE SEQUENCE [LARGE SCALE GENOMIC DNA]</scope>
    <source>
        <strain evidence="11 12">RCEF 1005</strain>
    </source>
</reference>
<feature type="compositionally biased region" description="Basic and acidic residues" evidence="8">
    <location>
        <begin position="1067"/>
        <end position="1107"/>
    </location>
</feature>
<feature type="region of interest" description="Disordered" evidence="8">
    <location>
        <begin position="1"/>
        <end position="54"/>
    </location>
</feature>
<keyword evidence="6 7" id="KW-0175">Coiled coil</keyword>
<evidence type="ECO:0000256" key="4">
    <source>
        <dbReference type="ARBA" id="ARBA00022927"/>
    </source>
</evidence>
<comment type="caution">
    <text evidence="11">The sequence shown here is derived from an EMBL/GenBank/DDBJ whole genome shotgun (WGS) entry which is preliminary data.</text>
</comment>
<evidence type="ECO:0000256" key="6">
    <source>
        <dbReference type="ARBA" id="ARBA00023054"/>
    </source>
</evidence>
<dbReference type="Gene3D" id="6.10.250.860">
    <property type="match status" value="1"/>
</dbReference>
<keyword evidence="4" id="KW-0653">Protein transport</keyword>
<feature type="domain" description="Vacuolar protein sorting-associated protein 54 C-terminal" evidence="9">
    <location>
        <begin position="807"/>
        <end position="940"/>
    </location>
</feature>
<dbReference type="GO" id="GO:0019905">
    <property type="term" value="F:syntaxin binding"/>
    <property type="evidence" value="ECO:0007669"/>
    <property type="project" value="TreeGrafter"/>
</dbReference>
<keyword evidence="3" id="KW-0813">Transport</keyword>
<feature type="compositionally biased region" description="Low complexity" evidence="8">
    <location>
        <begin position="176"/>
        <end position="193"/>
    </location>
</feature>
<protein>
    <submittedName>
        <fullName evidence="11">Vps54-like protein</fullName>
    </submittedName>
</protein>
<evidence type="ECO:0000256" key="7">
    <source>
        <dbReference type="SAM" id="Coils"/>
    </source>
</evidence>
<dbReference type="Pfam" id="PF20651">
    <property type="entry name" value="EXOC6_Sec15_N"/>
    <property type="match status" value="1"/>
</dbReference>
<sequence>MFSSPSAGKSVDSLSPLSPGGRADYPFHSLRSRNRPASRRGSTASSIHSIGGALHPPVNGSNLSVYESGQNAISTLLQPPIVRTGLQPHTSAPASSAHKPPTARDIPPVTLTNIPHVDAEDFKPYLSQVGALYEQLRRIQENDEDAVVSSRPFKTEDPSESADGYLRPTRSRPPRRGSTSSISSLASIEAPSPSRKPSMSFSRKAPQGPPPLSTIPTVYFDEEFHLENPRTFDIVSERSEVIKSVDGKPKGDSAAPRKALATNAILQEKLSWYMDTIEVHLINSISTASTTFFTALGSLKELHSEAAESVERIKTLRHELEALDDEVAASGLEAVQKRRRQENLQELSDAVEQLRQVAEGLATCESLVDEGEIDKALNSIDTLEKLISGERDGPTQDSPKLRNLRGAAALQSIDTDLNTLRFRVGKAYESQFTSILFADLRRHVDSVSTADVLLRWDNAASRTRGGHSRSPSIFPTYLTATEDLKAQLHPVMAGLSRAKHVSTAALVYKDAALKEIRNLIRRPLPSSGEDDNMSLMSVSTAGGGRHLSSQEKSANLARNLRALEAEDAEDLLKKIYVSVTETLRRLSTQAKVLLDIASSLADTSDGDAVKSPTIRSPLGSPRPDRQAAFPGFEIQEELHKALDVTNLLAQGVDIANDKIVKVLKVRSEQATGLPLDMFLRYFTLNLYFANECEAISGRSGTPLKNLVNNHIKEFVQRHQNAEMQTLAQGMEADKWVAKDFNEKLTRQLSEILECSTHDAESWGNGNKLWVPAMELLKLKLEEESAEKEKEKSSGEKEKARPAVIELERFILPNSAILCMQGLEHFLHLISGIPSMTTDVASSLIAYLQLFNSRCTQLILGAGATKTAGLKNITTKHLALASQALSLIATLIPHVREFVRRHAGSGAGASGLMGEFDKIRRLLQEHQSNIHQKLVEIMNGRATLHSKGMKTIQWHKDDEGARPHAYMETLVKETTTLHKVLTKHLPGSVIQAIMVPVFSGYKEQLGSGFKDADAKNKAGQQSMLRDIELFQSTLGTLDGFGDAGEHLTNVVKSKEIAPEAAAAASAEPAKDTTHEDGDKQDRADSKDEEKADNAGDEDAGTKDEKTESSEEEPPEPPAKDDADTNSKKDGETKDK</sequence>
<feature type="compositionally biased region" description="Polar residues" evidence="8">
    <location>
        <begin position="1"/>
        <end position="16"/>
    </location>
</feature>
<comment type="similarity">
    <text evidence="2">Belongs to the VPS54 family.</text>
</comment>
<dbReference type="InterPro" id="IPR039745">
    <property type="entry name" value="Vps54"/>
</dbReference>
<organism evidence="11 12">
    <name type="scientific">Akanthomyces lecanii RCEF 1005</name>
    <dbReference type="NCBI Taxonomy" id="1081108"/>
    <lineage>
        <taxon>Eukaryota</taxon>
        <taxon>Fungi</taxon>
        <taxon>Dikarya</taxon>
        <taxon>Ascomycota</taxon>
        <taxon>Pezizomycotina</taxon>
        <taxon>Sordariomycetes</taxon>
        <taxon>Hypocreomycetidae</taxon>
        <taxon>Hypocreales</taxon>
        <taxon>Cordycipitaceae</taxon>
        <taxon>Akanthomyces</taxon>
        <taxon>Cordyceps confragosa</taxon>
    </lineage>
</organism>
<accession>A0A168FRF7</accession>